<reference evidence="2" key="1">
    <citation type="submission" date="2021-03" db="EMBL/GenBank/DDBJ databases">
        <title>Draft genome sequence of rust myrtle Austropuccinia psidii MF-1, a brazilian biotype.</title>
        <authorList>
            <person name="Quecine M.C."/>
            <person name="Pachon D.M.R."/>
            <person name="Bonatelli M.L."/>
            <person name="Correr F.H."/>
            <person name="Franceschini L.M."/>
            <person name="Leite T.F."/>
            <person name="Margarido G.R.A."/>
            <person name="Almeida C.A."/>
            <person name="Ferrarezi J.A."/>
            <person name="Labate C.A."/>
        </authorList>
    </citation>
    <scope>NUCLEOTIDE SEQUENCE</scope>
    <source>
        <strain evidence="2">MF-1</strain>
    </source>
</reference>
<dbReference type="AlphaFoldDB" id="A0A9Q3GFR8"/>
<gene>
    <name evidence="2" type="ORF">O181_005355</name>
</gene>
<comment type="caution">
    <text evidence="2">The sequence shown here is derived from an EMBL/GenBank/DDBJ whole genome shotgun (WGS) entry which is preliminary data.</text>
</comment>
<protein>
    <submittedName>
        <fullName evidence="2">Uncharacterized protein</fullName>
    </submittedName>
</protein>
<feature type="region of interest" description="Disordered" evidence="1">
    <location>
        <begin position="1"/>
        <end position="29"/>
    </location>
</feature>
<evidence type="ECO:0000256" key="1">
    <source>
        <dbReference type="SAM" id="MobiDB-lite"/>
    </source>
</evidence>
<dbReference type="EMBL" id="AVOT02001088">
    <property type="protein sequence ID" value="MBW0465640.1"/>
    <property type="molecule type" value="Genomic_DNA"/>
</dbReference>
<evidence type="ECO:0000313" key="3">
    <source>
        <dbReference type="Proteomes" id="UP000765509"/>
    </source>
</evidence>
<organism evidence="2 3">
    <name type="scientific">Austropuccinia psidii MF-1</name>
    <dbReference type="NCBI Taxonomy" id="1389203"/>
    <lineage>
        <taxon>Eukaryota</taxon>
        <taxon>Fungi</taxon>
        <taxon>Dikarya</taxon>
        <taxon>Basidiomycota</taxon>
        <taxon>Pucciniomycotina</taxon>
        <taxon>Pucciniomycetes</taxon>
        <taxon>Pucciniales</taxon>
        <taxon>Sphaerophragmiaceae</taxon>
        <taxon>Austropuccinia</taxon>
    </lineage>
</organism>
<feature type="compositionally biased region" description="Basic and acidic residues" evidence="1">
    <location>
        <begin position="1"/>
        <end position="12"/>
    </location>
</feature>
<keyword evidence="3" id="KW-1185">Reference proteome</keyword>
<accession>A0A9Q3GFR8</accession>
<name>A0A9Q3GFR8_9BASI</name>
<feature type="compositionally biased region" description="Polar residues" evidence="1">
    <location>
        <begin position="19"/>
        <end position="29"/>
    </location>
</feature>
<proteinExistence type="predicted"/>
<evidence type="ECO:0000313" key="2">
    <source>
        <dbReference type="EMBL" id="MBW0465640.1"/>
    </source>
</evidence>
<dbReference type="Proteomes" id="UP000765509">
    <property type="component" value="Unassembled WGS sequence"/>
</dbReference>
<sequence>MDNPYHQEDTKPDAILVNKTKSPSPYQDGYNMSYSEKGCLKQVSKASNWPKFPGTGEYDHMELIYHIDDALIDVPRIQSGWIPARINIAFKVNSSIWYTEMKEIHGRRNWQWWKSQIIQK</sequence>